<accession>A0A5P1D6Y3</accession>
<name>A0A5P1D6Y3_9PSED</name>
<dbReference type="AlphaFoldDB" id="A0A5P1D6Y3"/>
<protein>
    <submittedName>
        <fullName evidence="2">Multidrug transporter</fullName>
    </submittedName>
</protein>
<feature type="region of interest" description="Disordered" evidence="1">
    <location>
        <begin position="1"/>
        <end position="44"/>
    </location>
</feature>
<proteinExistence type="predicted"/>
<evidence type="ECO:0000313" key="2">
    <source>
        <dbReference type="EMBL" id="MRJ36195.1"/>
    </source>
</evidence>
<dbReference type="EMBL" id="VOIW01000001">
    <property type="protein sequence ID" value="MRJ36195.1"/>
    <property type="molecule type" value="Genomic_DNA"/>
</dbReference>
<organism evidence="2 3">
    <name type="scientific">Pseudomonas haemolytica</name>
    <dbReference type="NCBI Taxonomy" id="2600065"/>
    <lineage>
        <taxon>Bacteria</taxon>
        <taxon>Pseudomonadati</taxon>
        <taxon>Pseudomonadota</taxon>
        <taxon>Gammaproteobacteria</taxon>
        <taxon>Pseudomonadales</taxon>
        <taxon>Pseudomonadaceae</taxon>
        <taxon>Pseudomonas</taxon>
    </lineage>
</organism>
<dbReference type="Proteomes" id="UP000408764">
    <property type="component" value="Unassembled WGS sequence"/>
</dbReference>
<evidence type="ECO:0000313" key="3">
    <source>
        <dbReference type="Proteomes" id="UP000408764"/>
    </source>
</evidence>
<evidence type="ECO:0000256" key="1">
    <source>
        <dbReference type="SAM" id="MobiDB-lite"/>
    </source>
</evidence>
<comment type="caution">
    <text evidence="2">The sequence shown here is derived from an EMBL/GenBank/DDBJ whole genome shotgun (WGS) entry which is preliminary data.</text>
</comment>
<sequence>MPTRYRDAVTGEYITEGEAKRNPRESVKETDKPKPKSPPPKKRK</sequence>
<reference evidence="2 3" key="1">
    <citation type="submission" date="2019-08" db="EMBL/GenBank/DDBJ databases">
        <title>Pseudomonas haemolytica sp. nov. isolated from raw milk and skim milk concentrate.</title>
        <authorList>
            <person name="Hofmann K."/>
            <person name="Huptas C."/>
            <person name="Doll E."/>
            <person name="Scherer S."/>
            <person name="Wenning M."/>
        </authorList>
    </citation>
    <scope>NUCLEOTIDE SEQUENCE [LARGE SCALE GENOMIC DNA]</scope>
    <source>
        <strain evidence="2 3">DSM 108987</strain>
    </source>
</reference>
<gene>
    <name evidence="2" type="ORF">FRT59_04285</name>
</gene>
<feature type="compositionally biased region" description="Basic and acidic residues" evidence="1">
    <location>
        <begin position="17"/>
        <end position="34"/>
    </location>
</feature>